<evidence type="ECO:0000313" key="2">
    <source>
        <dbReference type="EMBL" id="SUA04209.1"/>
    </source>
</evidence>
<protein>
    <submittedName>
        <fullName evidence="2">Uncharacterized protein</fullName>
    </submittedName>
</protein>
<feature type="region of interest" description="Disordered" evidence="1">
    <location>
        <begin position="233"/>
        <end position="255"/>
    </location>
</feature>
<sequence length="279" mass="29776">MPISPKTMESGTNTSSSTTSLKWWPPFIETMGRTSAPGAFRSTMNWLRPACRCAGSTGSVRASTMNACARCAPDVHTLVPVIDQPPSARDARVRTLARSEPESGSLIPIPKKHSPRTMRGRYVDFWSSVPYFNSDGTICRSAIQCAATGAPAASSSSVTTNRSSKERPWPPYCAGTVMPSHPRRASSAVKFSSHPHSQESTDGVKAPAASCSARNSRTWRRNSKCESLTSFSTSRSAADVRGRGGPAAASPRPWPASTRVTRKLIPAAAVWPFAGHVAG</sequence>
<feature type="compositionally biased region" description="Low complexity" evidence="1">
    <location>
        <begin position="150"/>
        <end position="162"/>
    </location>
</feature>
<feature type="region of interest" description="Disordered" evidence="1">
    <location>
        <begin position="150"/>
        <end position="209"/>
    </location>
</feature>
<dbReference type="EMBL" id="UGQY01000004">
    <property type="protein sequence ID" value="SUA04209.1"/>
    <property type="molecule type" value="Genomic_DNA"/>
</dbReference>
<gene>
    <name evidence="2" type="ORF">NCTC1542_05706</name>
</gene>
<evidence type="ECO:0000313" key="3">
    <source>
        <dbReference type="Proteomes" id="UP000255389"/>
    </source>
</evidence>
<evidence type="ECO:0000256" key="1">
    <source>
        <dbReference type="SAM" id="MobiDB-lite"/>
    </source>
</evidence>
<name>A0A378V3J9_MYCFO</name>
<dbReference type="AlphaFoldDB" id="A0A378V3J9"/>
<dbReference type="Proteomes" id="UP000255389">
    <property type="component" value="Unassembled WGS sequence"/>
</dbReference>
<proteinExistence type="predicted"/>
<accession>A0A378V3J9</accession>
<reference evidence="2 3" key="1">
    <citation type="submission" date="2018-06" db="EMBL/GenBank/DDBJ databases">
        <authorList>
            <consortium name="Pathogen Informatics"/>
            <person name="Doyle S."/>
        </authorList>
    </citation>
    <scope>NUCLEOTIDE SEQUENCE [LARGE SCALE GENOMIC DNA]</scope>
    <source>
        <strain evidence="2 3">NCTC1542</strain>
    </source>
</reference>
<organism evidence="2 3">
    <name type="scientific">Mycolicibacterium fortuitum</name>
    <name type="common">Mycobacterium fortuitum</name>
    <dbReference type="NCBI Taxonomy" id="1766"/>
    <lineage>
        <taxon>Bacteria</taxon>
        <taxon>Bacillati</taxon>
        <taxon>Actinomycetota</taxon>
        <taxon>Actinomycetes</taxon>
        <taxon>Mycobacteriales</taxon>
        <taxon>Mycobacteriaceae</taxon>
        <taxon>Mycolicibacterium</taxon>
    </lineage>
</organism>